<keyword evidence="4 5" id="KW-0472">Membrane</keyword>
<evidence type="ECO:0000313" key="6">
    <source>
        <dbReference type="EMBL" id="SVC31482.1"/>
    </source>
</evidence>
<evidence type="ECO:0000256" key="3">
    <source>
        <dbReference type="ARBA" id="ARBA00022989"/>
    </source>
</evidence>
<keyword evidence="2 5" id="KW-0812">Transmembrane</keyword>
<dbReference type="AlphaFoldDB" id="A0A382L8K3"/>
<dbReference type="InterPro" id="IPR003825">
    <property type="entry name" value="Colicin-V_CvpA"/>
</dbReference>
<evidence type="ECO:0000256" key="2">
    <source>
        <dbReference type="ARBA" id="ARBA00022692"/>
    </source>
</evidence>
<name>A0A382L8K3_9ZZZZ</name>
<dbReference type="GO" id="GO:0009403">
    <property type="term" value="P:toxin biosynthetic process"/>
    <property type="evidence" value="ECO:0007669"/>
    <property type="project" value="InterPro"/>
</dbReference>
<dbReference type="EMBL" id="UINC01084647">
    <property type="protein sequence ID" value="SVC31482.1"/>
    <property type="molecule type" value="Genomic_DNA"/>
</dbReference>
<gene>
    <name evidence="6" type="ORF">METZ01_LOCUS284336</name>
</gene>
<dbReference type="Pfam" id="PF02674">
    <property type="entry name" value="Colicin_V"/>
    <property type="match status" value="1"/>
</dbReference>
<comment type="subcellular location">
    <subcellularLocation>
        <location evidence="1">Membrane</location>
        <topology evidence="1">Multi-pass membrane protein</topology>
    </subcellularLocation>
</comment>
<reference evidence="6" key="1">
    <citation type="submission" date="2018-05" db="EMBL/GenBank/DDBJ databases">
        <authorList>
            <person name="Lanie J.A."/>
            <person name="Ng W.-L."/>
            <person name="Kazmierczak K.M."/>
            <person name="Andrzejewski T.M."/>
            <person name="Davidsen T.M."/>
            <person name="Wayne K.J."/>
            <person name="Tettelin H."/>
            <person name="Glass J.I."/>
            <person name="Rusch D."/>
            <person name="Podicherti R."/>
            <person name="Tsui H.-C.T."/>
            <person name="Winkler M.E."/>
        </authorList>
    </citation>
    <scope>NUCLEOTIDE SEQUENCE</scope>
</reference>
<feature type="transmembrane region" description="Helical" evidence="5">
    <location>
        <begin position="66"/>
        <end position="86"/>
    </location>
</feature>
<protein>
    <recommendedName>
        <fullName evidence="7">CvpA family protein</fullName>
    </recommendedName>
</protein>
<organism evidence="6">
    <name type="scientific">marine metagenome</name>
    <dbReference type="NCBI Taxonomy" id="408172"/>
    <lineage>
        <taxon>unclassified sequences</taxon>
        <taxon>metagenomes</taxon>
        <taxon>ecological metagenomes</taxon>
    </lineage>
</organism>
<proteinExistence type="predicted"/>
<evidence type="ECO:0000256" key="5">
    <source>
        <dbReference type="SAM" id="Phobius"/>
    </source>
</evidence>
<sequence length="189" mass="21751">MPFTPPDIIICLILGFFTFNGFRHGFIEEMARIISLVGGFIMASKFHNLLIPYLQRIETETIRVTVAYLGIFVLSVIVITIIAKILQKFIELVLLGWLNRLLGVLLGVLKGFLIISLIIFVIQALPFKLDADNTIRQKLEKESVMYQICNHVKELVILTMPMDNKLDTFQKKIKDISNEENFQKLLKQR</sequence>
<accession>A0A382L8K3</accession>
<evidence type="ECO:0008006" key="7">
    <source>
        <dbReference type="Google" id="ProtNLM"/>
    </source>
</evidence>
<dbReference type="PANTHER" id="PTHR37306:SF1">
    <property type="entry name" value="COLICIN V PRODUCTION PROTEIN"/>
    <property type="match status" value="1"/>
</dbReference>
<evidence type="ECO:0000256" key="1">
    <source>
        <dbReference type="ARBA" id="ARBA00004141"/>
    </source>
</evidence>
<dbReference type="GO" id="GO:0016020">
    <property type="term" value="C:membrane"/>
    <property type="evidence" value="ECO:0007669"/>
    <property type="project" value="UniProtKB-SubCell"/>
</dbReference>
<keyword evidence="3 5" id="KW-1133">Transmembrane helix</keyword>
<feature type="transmembrane region" description="Helical" evidence="5">
    <location>
        <begin position="101"/>
        <end position="122"/>
    </location>
</feature>
<evidence type="ECO:0000256" key="4">
    <source>
        <dbReference type="ARBA" id="ARBA00023136"/>
    </source>
</evidence>
<dbReference type="PANTHER" id="PTHR37306">
    <property type="entry name" value="COLICIN V PRODUCTION PROTEIN"/>
    <property type="match status" value="1"/>
</dbReference>